<dbReference type="InterPro" id="IPR039425">
    <property type="entry name" value="RNA_pol_sigma-70-like"/>
</dbReference>
<dbReference type="OrthoDB" id="1027298at2"/>
<dbReference type="InterPro" id="IPR013325">
    <property type="entry name" value="RNA_pol_sigma_r2"/>
</dbReference>
<dbReference type="PANTHER" id="PTHR43133:SF60">
    <property type="entry name" value="RNA POLYMERASE SIGMA FACTOR SIGV"/>
    <property type="match status" value="1"/>
</dbReference>
<reference evidence="7 8" key="1">
    <citation type="journal article" date="2011" name="Stand. Genomic Sci.">
        <title>Complete genome sequence of Haliscomenobacter hydrossis type strain (O).</title>
        <authorList>
            <consortium name="US DOE Joint Genome Institute (JGI-PGF)"/>
            <person name="Daligault H."/>
            <person name="Lapidus A."/>
            <person name="Zeytun A."/>
            <person name="Nolan M."/>
            <person name="Lucas S."/>
            <person name="Del Rio T.G."/>
            <person name="Tice H."/>
            <person name="Cheng J.F."/>
            <person name="Tapia R."/>
            <person name="Han C."/>
            <person name="Goodwin L."/>
            <person name="Pitluck S."/>
            <person name="Liolios K."/>
            <person name="Pagani I."/>
            <person name="Ivanova N."/>
            <person name="Huntemann M."/>
            <person name="Mavromatis K."/>
            <person name="Mikhailova N."/>
            <person name="Pati A."/>
            <person name="Chen A."/>
            <person name="Palaniappan K."/>
            <person name="Land M."/>
            <person name="Hauser L."/>
            <person name="Brambilla E.M."/>
            <person name="Rohde M."/>
            <person name="Verbarg S."/>
            <person name="Goker M."/>
            <person name="Bristow J."/>
            <person name="Eisen J.A."/>
            <person name="Markowitz V."/>
            <person name="Hugenholtz P."/>
            <person name="Kyrpides N.C."/>
            <person name="Klenk H.P."/>
            <person name="Woyke T."/>
        </authorList>
    </citation>
    <scope>NUCLEOTIDE SEQUENCE [LARGE SCALE GENOMIC DNA]</scope>
    <source>
        <strain evidence="8">ATCC 27775 / DSM 1100 / LMG 10767 / O</strain>
        <plasmid evidence="8">Plasmid pHALHY03</plasmid>
    </source>
</reference>
<dbReference type="EMBL" id="CP002694">
    <property type="protein sequence ID" value="AEE54660.1"/>
    <property type="molecule type" value="Genomic_DNA"/>
</dbReference>
<feature type="domain" description="RNA polymerase sigma-70 region 2" evidence="5">
    <location>
        <begin position="25"/>
        <end position="88"/>
    </location>
</feature>
<proteinExistence type="inferred from homology"/>
<dbReference type="InterPro" id="IPR013324">
    <property type="entry name" value="RNA_pol_sigma_r3/r4-like"/>
</dbReference>
<dbReference type="NCBIfam" id="TIGR02937">
    <property type="entry name" value="sigma70-ECF"/>
    <property type="match status" value="1"/>
</dbReference>
<evidence type="ECO:0000256" key="1">
    <source>
        <dbReference type="ARBA" id="ARBA00010641"/>
    </source>
</evidence>
<evidence type="ECO:0000313" key="7">
    <source>
        <dbReference type="EMBL" id="AEE54660.1"/>
    </source>
</evidence>
<evidence type="ECO:0000256" key="3">
    <source>
        <dbReference type="ARBA" id="ARBA00023082"/>
    </source>
</evidence>
<gene>
    <name evidence="7" type="ordered locus">Halhy_6851</name>
</gene>
<dbReference type="KEGG" id="hhy:Halhy_6851"/>
<dbReference type="RefSeq" id="WP_013769176.1">
    <property type="nucleotide sequence ID" value="NC_015513.1"/>
</dbReference>
<keyword evidence="7" id="KW-0614">Plasmid</keyword>
<dbReference type="Proteomes" id="UP000008461">
    <property type="component" value="Plasmid pHALHY03"/>
</dbReference>
<keyword evidence="8" id="KW-1185">Reference proteome</keyword>
<dbReference type="GO" id="GO:0006352">
    <property type="term" value="P:DNA-templated transcription initiation"/>
    <property type="evidence" value="ECO:0007669"/>
    <property type="project" value="InterPro"/>
</dbReference>
<sequence>MKEDTTLKQALQGDINAFQELFIGFQAQLKSYLYRLLANRNDAEDILHDTFIKAFDKLSTFKGESSLKTWVFQIATHLAYNYLQRQKRWTADVSEQAKKLVLENEDLRAKIVQVHESAADARYEMKEHIDTCFTCIGKNLPIENQIAVLLKDLYDFSVAEICIILGKTEGVVKYLLQDGRKIMAEIFDHRCALINKNGVCHQCSELNGWFNPKQQQQEVLIKNDLVKGSKKYQREELYFLRANLVKAIDPLRSKGAALQEILLHCNSLAMGEASNEG</sequence>
<dbReference type="InterPro" id="IPR013249">
    <property type="entry name" value="RNA_pol_sigma70_r4_t2"/>
</dbReference>
<protein>
    <submittedName>
        <fullName evidence="7">RNA polymerase, sigma-24 subunit, ECF subfamily</fullName>
    </submittedName>
</protein>
<keyword evidence="3" id="KW-0731">Sigma factor</keyword>
<evidence type="ECO:0000259" key="5">
    <source>
        <dbReference type="Pfam" id="PF04542"/>
    </source>
</evidence>
<dbReference type="Gene3D" id="1.10.10.10">
    <property type="entry name" value="Winged helix-like DNA-binding domain superfamily/Winged helix DNA-binding domain"/>
    <property type="match status" value="1"/>
</dbReference>
<organism evidence="7 8">
    <name type="scientific">Haliscomenobacter hydrossis (strain ATCC 27775 / DSM 1100 / LMG 10767 / O)</name>
    <dbReference type="NCBI Taxonomy" id="760192"/>
    <lineage>
        <taxon>Bacteria</taxon>
        <taxon>Pseudomonadati</taxon>
        <taxon>Bacteroidota</taxon>
        <taxon>Saprospiria</taxon>
        <taxon>Saprospirales</taxon>
        <taxon>Haliscomenobacteraceae</taxon>
        <taxon>Haliscomenobacter</taxon>
    </lineage>
</organism>
<dbReference type="InterPro" id="IPR036388">
    <property type="entry name" value="WH-like_DNA-bd_sf"/>
</dbReference>
<dbReference type="Pfam" id="PF08281">
    <property type="entry name" value="Sigma70_r4_2"/>
    <property type="match status" value="1"/>
</dbReference>
<dbReference type="PANTHER" id="PTHR43133">
    <property type="entry name" value="RNA POLYMERASE ECF-TYPE SIGMA FACTO"/>
    <property type="match status" value="1"/>
</dbReference>
<dbReference type="InterPro" id="IPR014284">
    <property type="entry name" value="RNA_pol_sigma-70_dom"/>
</dbReference>
<feature type="domain" description="RNA polymerase sigma factor 70 region 4 type 2" evidence="6">
    <location>
        <begin position="140"/>
        <end position="181"/>
    </location>
</feature>
<keyword evidence="4" id="KW-0804">Transcription</keyword>
<reference key="2">
    <citation type="submission" date="2011-04" db="EMBL/GenBank/DDBJ databases">
        <title>Complete sequence of plasmid 3 of Haliscomenobacter hydrossis DSM 1100.</title>
        <authorList>
            <consortium name="US DOE Joint Genome Institute (JGI-PGF)"/>
            <person name="Lucas S."/>
            <person name="Han J."/>
            <person name="Lapidus A."/>
            <person name="Bruce D."/>
            <person name="Goodwin L."/>
            <person name="Pitluck S."/>
            <person name="Peters L."/>
            <person name="Kyrpides N."/>
            <person name="Mavromatis K."/>
            <person name="Ivanova N."/>
            <person name="Ovchinnikova G."/>
            <person name="Pagani I."/>
            <person name="Daligault H."/>
            <person name="Detter J.C."/>
            <person name="Han C."/>
            <person name="Land M."/>
            <person name="Hauser L."/>
            <person name="Markowitz V."/>
            <person name="Cheng J.-F."/>
            <person name="Hugenholtz P."/>
            <person name="Woyke T."/>
            <person name="Wu D."/>
            <person name="Verbarg S."/>
            <person name="Frueling A."/>
            <person name="Brambilla E."/>
            <person name="Klenk H.-P."/>
            <person name="Eisen J.A."/>
        </authorList>
    </citation>
    <scope>NUCLEOTIDE SEQUENCE</scope>
    <source>
        <strain>DSM 1100</strain>
    </source>
</reference>
<evidence type="ECO:0000313" key="8">
    <source>
        <dbReference type="Proteomes" id="UP000008461"/>
    </source>
</evidence>
<comment type="similarity">
    <text evidence="1">Belongs to the sigma-70 factor family. ECF subfamily.</text>
</comment>
<dbReference type="AlphaFoldDB" id="F4L8F2"/>
<dbReference type="HOGENOM" id="CLU_1041170_0_0_10"/>
<dbReference type="eggNOG" id="COG1595">
    <property type="taxonomic scope" value="Bacteria"/>
</dbReference>
<dbReference type="SUPFAM" id="SSF88659">
    <property type="entry name" value="Sigma3 and sigma4 domains of RNA polymerase sigma factors"/>
    <property type="match status" value="1"/>
</dbReference>
<name>F4L8F2_HALH1</name>
<geneLocation type="plasmid" evidence="7 8">
    <name>pHALHY03</name>
</geneLocation>
<dbReference type="InterPro" id="IPR007627">
    <property type="entry name" value="RNA_pol_sigma70_r2"/>
</dbReference>
<keyword evidence="2" id="KW-0805">Transcription regulation</keyword>
<evidence type="ECO:0000256" key="4">
    <source>
        <dbReference type="ARBA" id="ARBA00023163"/>
    </source>
</evidence>
<dbReference type="GO" id="GO:0003677">
    <property type="term" value="F:DNA binding"/>
    <property type="evidence" value="ECO:0007669"/>
    <property type="project" value="InterPro"/>
</dbReference>
<accession>F4L8F2</accession>
<evidence type="ECO:0000256" key="2">
    <source>
        <dbReference type="ARBA" id="ARBA00023015"/>
    </source>
</evidence>
<dbReference type="Pfam" id="PF04542">
    <property type="entry name" value="Sigma70_r2"/>
    <property type="match status" value="1"/>
</dbReference>
<dbReference type="GO" id="GO:0016987">
    <property type="term" value="F:sigma factor activity"/>
    <property type="evidence" value="ECO:0007669"/>
    <property type="project" value="UniProtKB-KW"/>
</dbReference>
<evidence type="ECO:0000259" key="6">
    <source>
        <dbReference type="Pfam" id="PF08281"/>
    </source>
</evidence>
<dbReference type="Gene3D" id="1.10.1740.10">
    <property type="match status" value="1"/>
</dbReference>
<dbReference type="SUPFAM" id="SSF88946">
    <property type="entry name" value="Sigma2 domain of RNA polymerase sigma factors"/>
    <property type="match status" value="1"/>
</dbReference>